<proteinExistence type="predicted"/>
<dbReference type="Pfam" id="PF24586">
    <property type="entry name" value="DUF7611"/>
    <property type="match status" value="1"/>
</dbReference>
<feature type="domain" description="DUF7613" evidence="4">
    <location>
        <begin position="836"/>
        <end position="987"/>
    </location>
</feature>
<comment type="caution">
    <text evidence="6">The sequence shown here is derived from an EMBL/GenBank/DDBJ whole genome shotgun (WGS) entry which is preliminary data.</text>
</comment>
<dbReference type="InterPro" id="IPR056030">
    <property type="entry name" value="DUF7611"/>
</dbReference>
<dbReference type="Pfam" id="PF24588">
    <property type="entry name" value="DUF7613"/>
    <property type="match status" value="1"/>
</dbReference>
<dbReference type="InterPro" id="IPR056033">
    <property type="entry name" value="DUF7614"/>
</dbReference>
<dbReference type="InterPro" id="IPR056031">
    <property type="entry name" value="DUF7612"/>
</dbReference>
<feature type="compositionally biased region" description="Low complexity" evidence="1">
    <location>
        <begin position="127"/>
        <end position="143"/>
    </location>
</feature>
<dbReference type="Proteomes" id="UP000606974">
    <property type="component" value="Unassembled WGS sequence"/>
</dbReference>
<protein>
    <submittedName>
        <fullName evidence="6">Uncharacterized protein</fullName>
    </submittedName>
</protein>
<feature type="domain" description="DUF7612" evidence="3">
    <location>
        <begin position="706"/>
        <end position="830"/>
    </location>
</feature>
<feature type="compositionally biased region" description="Polar residues" evidence="1">
    <location>
        <begin position="234"/>
        <end position="255"/>
    </location>
</feature>
<dbReference type="AlphaFoldDB" id="A0A8H7AR24"/>
<feature type="compositionally biased region" description="Polar residues" evidence="1">
    <location>
        <begin position="146"/>
        <end position="156"/>
    </location>
</feature>
<feature type="domain" description="DUF7614" evidence="5">
    <location>
        <begin position="993"/>
        <end position="1124"/>
    </location>
</feature>
<organism evidence="6 7">
    <name type="scientific">Endocarpon pusillum</name>
    <dbReference type="NCBI Taxonomy" id="364733"/>
    <lineage>
        <taxon>Eukaryota</taxon>
        <taxon>Fungi</taxon>
        <taxon>Dikarya</taxon>
        <taxon>Ascomycota</taxon>
        <taxon>Pezizomycotina</taxon>
        <taxon>Eurotiomycetes</taxon>
        <taxon>Chaetothyriomycetidae</taxon>
        <taxon>Verrucariales</taxon>
        <taxon>Verrucariaceae</taxon>
        <taxon>Endocarpon</taxon>
    </lineage>
</organism>
<evidence type="ECO:0000256" key="1">
    <source>
        <dbReference type="SAM" id="MobiDB-lite"/>
    </source>
</evidence>
<dbReference type="OrthoDB" id="4356615at2759"/>
<feature type="region of interest" description="Disordered" evidence="1">
    <location>
        <begin position="233"/>
        <end position="376"/>
    </location>
</feature>
<evidence type="ECO:0000313" key="6">
    <source>
        <dbReference type="EMBL" id="KAF7512672.1"/>
    </source>
</evidence>
<evidence type="ECO:0000259" key="4">
    <source>
        <dbReference type="Pfam" id="PF24588"/>
    </source>
</evidence>
<evidence type="ECO:0000313" key="7">
    <source>
        <dbReference type="Proteomes" id="UP000606974"/>
    </source>
</evidence>
<evidence type="ECO:0000259" key="3">
    <source>
        <dbReference type="Pfam" id="PF24587"/>
    </source>
</evidence>
<gene>
    <name evidence="6" type="ORF">GJ744_000933</name>
</gene>
<dbReference type="InterPro" id="IPR056032">
    <property type="entry name" value="DUF7613"/>
</dbReference>
<accession>A0A8H7AR24</accession>
<feature type="compositionally biased region" description="Basic and acidic residues" evidence="1">
    <location>
        <begin position="18"/>
        <end position="47"/>
    </location>
</feature>
<feature type="compositionally biased region" description="Polar residues" evidence="1">
    <location>
        <begin position="339"/>
        <end position="358"/>
    </location>
</feature>
<feature type="compositionally biased region" description="Basic and acidic residues" evidence="1">
    <location>
        <begin position="259"/>
        <end position="276"/>
    </location>
</feature>
<feature type="domain" description="DUF7611" evidence="2">
    <location>
        <begin position="568"/>
        <end position="690"/>
    </location>
</feature>
<name>A0A8H7AR24_9EURO</name>
<feature type="compositionally biased region" description="Low complexity" evidence="1">
    <location>
        <begin position="329"/>
        <end position="338"/>
    </location>
</feature>
<reference evidence="6" key="1">
    <citation type="submission" date="2020-02" db="EMBL/GenBank/DDBJ databases">
        <authorList>
            <person name="Palmer J.M."/>
        </authorList>
    </citation>
    <scope>NUCLEOTIDE SEQUENCE</scope>
    <source>
        <strain evidence="6">EPUS1.4</strain>
        <tissue evidence="6">Thallus</tissue>
    </source>
</reference>
<dbReference type="Pfam" id="PF24589">
    <property type="entry name" value="DUF7614"/>
    <property type="match status" value="1"/>
</dbReference>
<sequence>MTEEGEEAGFGGGGRKPSRGERIRDRLLKKVDRPDKTKAKQIGRDEALNDFLLKSPGEGGDVLPRFPSPTRKPVPRINIASSPRWPEAQNVASGEAVPQPSDDQEATGFYVPTKPRRREGLTVSFTENAPEIIGEGGNEAEAPTLSIHQTRQSVSAHTFAHDRHPQHQAVSAPTLTETNIHASSTLNDPAGQEFRPQILVRAPTGLGEATRPEKSAIAAGKSLQDAGFERTVAGRNTAQPTAQSNPGLRLSSATGLKQKMLEEEARALTSARRDSPPESILHRQNAIPPRNSREYLPATSVASQAQREDSPSAPPNLLSPQGHPPSPSRPSSSSSYGSTEQSLEVAQGLSQRETSARTSARRKPVSKPSAPESTEDALAEFRSRVRRYYGLFVLSAENTGPRLDASLSRWMRAAAWWFLTAETNFKLLRRDLEEGVNILQISTSRRLMQAVVDLAKTAWILEEIVLDCAKAESRDLSSQEAIGRLIESDPLSRFSRTLQYWQDLSKRLESLVAAVRRNGFMAPSSEDVPLSPGIDSTIWLTHTVLEPGAADWFRSANPPWVRMDHSVTPVEPFDLAEVIPLNSTTNTFRMRSMFCHISGRFQNQERTAVVPCILTIARRRGSHALVLFMASQDHDVNVVFETDPVRGDGIEWQQTLPSVCFNFADGFQFQIQLQQADFLHLKDCYDLAKRALSGAVLDAQGNANFRETLVFKATAKTFERRSTEKINSFPYVGEQRDCEILLLEKTELLRDRSTTRKAHRGFRLSVILSPYAANLGILDVHIGGDKPILLHSSHDKNPPLVELMDYRRASLLIQFPRNKDFNGFYQLLTSLNPSANQEPPFENVPLHSFSIEPSSSEARMFFSAAPWRSVQITTNQVQNSGRDHITNTANPVPISTSVFSTHGVFADRLSQGRSQVYMALNTTDPTMLQVRRNAQQDTSIALRFRAAPPTAPAIATQILSQSRTHPTRWKYTFATPHDLHTFQKCLTGSEVLFDDTASSFLISRGTGLRTKKTDFGVTRIQLLHDSLMQRWQMLTYFEDGGQAMQFGLDGNDVFERSNSRGKYSIKLVEVKISPPSPGPEDGGGDDERKGFLCVEDTPEQRERDDILISFEAEESRDRLAHVLPSAVKKMSSLMGALHLR</sequence>
<dbReference type="EMBL" id="JAACFV010000011">
    <property type="protein sequence ID" value="KAF7512672.1"/>
    <property type="molecule type" value="Genomic_DNA"/>
</dbReference>
<feature type="region of interest" description="Disordered" evidence="1">
    <location>
        <begin position="1071"/>
        <end position="1090"/>
    </location>
</feature>
<evidence type="ECO:0000259" key="5">
    <source>
        <dbReference type="Pfam" id="PF24589"/>
    </source>
</evidence>
<feature type="region of interest" description="Disordered" evidence="1">
    <location>
        <begin position="1"/>
        <end position="170"/>
    </location>
</feature>
<keyword evidence="7" id="KW-1185">Reference proteome</keyword>
<dbReference type="Pfam" id="PF24587">
    <property type="entry name" value="DUF7612"/>
    <property type="match status" value="1"/>
</dbReference>
<evidence type="ECO:0000259" key="2">
    <source>
        <dbReference type="Pfam" id="PF24586"/>
    </source>
</evidence>